<name>A0ACC0F1Z6_9BASI</name>
<accession>A0ACC0F1Z6</accession>
<reference evidence="1 2" key="3">
    <citation type="journal article" date="2022" name="Microbiol. Spectr.">
        <title>Folding features and dynamics of 3D genome architecture in plant fungal pathogens.</title>
        <authorList>
            <person name="Xia C."/>
        </authorList>
    </citation>
    <scope>NUCLEOTIDE SEQUENCE [LARGE SCALE GENOMIC DNA]</scope>
    <source>
        <strain evidence="1 2">93-210</strain>
    </source>
</reference>
<evidence type="ECO:0000313" key="2">
    <source>
        <dbReference type="Proteomes" id="UP001060170"/>
    </source>
</evidence>
<sequence length="190" mass="21441">MATGDYPLQGASVPKANRFRNVTLGHLDNLIGGNYKHQNSSSVLYKARDGSKSVVHLEAWSAAGRSKPSFAEAAHQHYTRISTGFKFGPSWTNHWVRAIMTAPKHLQEKERVQFEFDPGCEAMVYSSEGLPLQGLTGGTNDLRRVEFIIPRHSRMFPLKIYIEVSANGWCFECYPIHSMRDRNSDQLSKI</sequence>
<protein>
    <submittedName>
        <fullName evidence="1">Uncharacterized protein</fullName>
    </submittedName>
</protein>
<proteinExistence type="predicted"/>
<evidence type="ECO:0000313" key="1">
    <source>
        <dbReference type="EMBL" id="KAI7962828.1"/>
    </source>
</evidence>
<keyword evidence="2" id="KW-1185">Reference proteome</keyword>
<organism evidence="1 2">
    <name type="scientific">Puccinia striiformis f. sp. tritici</name>
    <dbReference type="NCBI Taxonomy" id="168172"/>
    <lineage>
        <taxon>Eukaryota</taxon>
        <taxon>Fungi</taxon>
        <taxon>Dikarya</taxon>
        <taxon>Basidiomycota</taxon>
        <taxon>Pucciniomycotina</taxon>
        <taxon>Pucciniomycetes</taxon>
        <taxon>Pucciniales</taxon>
        <taxon>Pucciniaceae</taxon>
        <taxon>Puccinia</taxon>
    </lineage>
</organism>
<dbReference type="Proteomes" id="UP001060170">
    <property type="component" value="Chromosome 1"/>
</dbReference>
<gene>
    <name evidence="1" type="ORF">MJO28_000922</name>
</gene>
<reference evidence="2" key="2">
    <citation type="journal article" date="2018" name="Mol. Plant Microbe Interact.">
        <title>Genome sequence resources for the wheat stripe rust pathogen (Puccinia striiformis f. sp. tritici) and the barley stripe rust pathogen (Puccinia striiformis f. sp. hordei).</title>
        <authorList>
            <person name="Xia C."/>
            <person name="Wang M."/>
            <person name="Yin C."/>
            <person name="Cornejo O.E."/>
            <person name="Hulbert S.H."/>
            <person name="Chen X."/>
        </authorList>
    </citation>
    <scope>NUCLEOTIDE SEQUENCE [LARGE SCALE GENOMIC DNA]</scope>
    <source>
        <strain evidence="2">93-210</strain>
    </source>
</reference>
<dbReference type="EMBL" id="CM045865">
    <property type="protein sequence ID" value="KAI7962828.1"/>
    <property type="molecule type" value="Genomic_DNA"/>
</dbReference>
<reference evidence="2" key="1">
    <citation type="journal article" date="2018" name="BMC Genomics">
        <title>Genomic insights into host adaptation between the wheat stripe rust pathogen (Puccinia striiformis f. sp. tritici) and the barley stripe rust pathogen (Puccinia striiformis f. sp. hordei).</title>
        <authorList>
            <person name="Xia C."/>
            <person name="Wang M."/>
            <person name="Yin C."/>
            <person name="Cornejo O.E."/>
            <person name="Hulbert S.H."/>
            <person name="Chen X."/>
        </authorList>
    </citation>
    <scope>NUCLEOTIDE SEQUENCE [LARGE SCALE GENOMIC DNA]</scope>
    <source>
        <strain evidence="2">93-210</strain>
    </source>
</reference>
<comment type="caution">
    <text evidence="1">The sequence shown here is derived from an EMBL/GenBank/DDBJ whole genome shotgun (WGS) entry which is preliminary data.</text>
</comment>